<comment type="similarity">
    <text evidence="2 7 9">Belongs to the uroporphyrinogen decarboxylase family.</text>
</comment>
<evidence type="ECO:0000256" key="8">
    <source>
        <dbReference type="RuleBase" id="RU000554"/>
    </source>
</evidence>
<dbReference type="Pfam" id="PF01208">
    <property type="entry name" value="URO-D"/>
    <property type="match status" value="1"/>
</dbReference>
<evidence type="ECO:0000256" key="5">
    <source>
        <dbReference type="ARBA" id="ARBA00023239"/>
    </source>
</evidence>
<dbReference type="GO" id="GO:0006782">
    <property type="term" value="P:protoporphyrinogen IX biosynthetic process"/>
    <property type="evidence" value="ECO:0007669"/>
    <property type="project" value="UniProtKB-UniRule"/>
</dbReference>
<name>A0A5D4FVI2_9CORY</name>
<evidence type="ECO:0000256" key="3">
    <source>
        <dbReference type="ARBA" id="ARBA00012288"/>
    </source>
</evidence>
<evidence type="ECO:0000256" key="9">
    <source>
        <dbReference type="RuleBase" id="RU004169"/>
    </source>
</evidence>
<dbReference type="PANTHER" id="PTHR21091">
    <property type="entry name" value="METHYLTETRAHYDROFOLATE:HOMOCYSTEINE METHYLTRANSFERASE RELATED"/>
    <property type="match status" value="1"/>
</dbReference>
<dbReference type="EC" id="4.1.1.37" evidence="3 7"/>
<evidence type="ECO:0000313" key="12">
    <source>
        <dbReference type="EMBL" id="TYR20043.1"/>
    </source>
</evidence>
<dbReference type="NCBIfam" id="TIGR01464">
    <property type="entry name" value="hemE"/>
    <property type="match status" value="1"/>
</dbReference>
<dbReference type="PANTHER" id="PTHR21091:SF169">
    <property type="entry name" value="UROPORPHYRINOGEN DECARBOXYLASE"/>
    <property type="match status" value="1"/>
</dbReference>
<dbReference type="GO" id="GO:0004853">
    <property type="term" value="F:uroporphyrinogen decarboxylase activity"/>
    <property type="evidence" value="ECO:0007669"/>
    <property type="project" value="UniProtKB-UniRule"/>
</dbReference>
<comment type="pathway">
    <text evidence="1 7 8">Porphyrin-containing compound metabolism; protoporphyrin-IX biosynthesis; coproporphyrinogen-III from 5-aminolevulinate: step 4/4.</text>
</comment>
<dbReference type="AlphaFoldDB" id="A0A5D4FVI2"/>
<keyword evidence="4 7" id="KW-0210">Decarboxylase</keyword>
<dbReference type="InterPro" id="IPR038071">
    <property type="entry name" value="UROD/MetE-like_sf"/>
</dbReference>
<proteinExistence type="inferred from homology"/>
<comment type="function">
    <text evidence="7">Catalyzes the decarboxylation of four acetate groups of uroporphyrinogen-III to yield coproporphyrinogen-III.</text>
</comment>
<keyword evidence="6 7" id="KW-0627">Porphyrin biosynthesis</keyword>
<feature type="binding site" evidence="7">
    <location>
        <begin position="46"/>
        <end position="50"/>
    </location>
    <ligand>
        <name>substrate</name>
    </ligand>
</feature>
<organism evidence="12 13">
    <name type="scientific">Corynebacterium urealyticum</name>
    <dbReference type="NCBI Taxonomy" id="43771"/>
    <lineage>
        <taxon>Bacteria</taxon>
        <taxon>Bacillati</taxon>
        <taxon>Actinomycetota</taxon>
        <taxon>Actinomycetes</taxon>
        <taxon>Mycobacteriales</taxon>
        <taxon>Corynebacteriaceae</taxon>
        <taxon>Corynebacterium</taxon>
    </lineage>
</organism>
<dbReference type="CDD" id="cd00717">
    <property type="entry name" value="URO-D"/>
    <property type="match status" value="1"/>
</dbReference>
<dbReference type="PROSITE" id="PS00906">
    <property type="entry name" value="UROD_1"/>
    <property type="match status" value="1"/>
</dbReference>
<comment type="caution">
    <text evidence="12">The sequence shown here is derived from an EMBL/GenBank/DDBJ whole genome shotgun (WGS) entry which is preliminary data.</text>
</comment>
<evidence type="ECO:0000259" key="11">
    <source>
        <dbReference type="PROSITE" id="PS00907"/>
    </source>
</evidence>
<feature type="site" description="Transition state stabilizer" evidence="7">
    <location>
        <position position="95"/>
    </location>
</feature>
<evidence type="ECO:0000256" key="1">
    <source>
        <dbReference type="ARBA" id="ARBA00004804"/>
    </source>
</evidence>
<dbReference type="RefSeq" id="WP_070760690.1">
    <property type="nucleotide sequence ID" value="NZ_VSZI01000001.1"/>
</dbReference>
<feature type="domain" description="Uroporphyrinogen decarboxylase (URO-D)" evidence="11">
    <location>
        <begin position="159"/>
        <end position="175"/>
    </location>
</feature>
<dbReference type="PROSITE" id="PS00907">
    <property type="entry name" value="UROD_2"/>
    <property type="match status" value="1"/>
</dbReference>
<comment type="catalytic activity">
    <reaction evidence="7 8">
        <text>uroporphyrinogen III + 4 H(+) = coproporphyrinogen III + 4 CO2</text>
        <dbReference type="Rhea" id="RHEA:19865"/>
        <dbReference type="ChEBI" id="CHEBI:15378"/>
        <dbReference type="ChEBI" id="CHEBI:16526"/>
        <dbReference type="ChEBI" id="CHEBI:57308"/>
        <dbReference type="ChEBI" id="CHEBI:57309"/>
        <dbReference type="EC" id="4.1.1.37"/>
    </reaction>
</comment>
<evidence type="ECO:0000313" key="13">
    <source>
        <dbReference type="Proteomes" id="UP000324726"/>
    </source>
</evidence>
<dbReference type="SUPFAM" id="SSF51726">
    <property type="entry name" value="UROD/MetE-like"/>
    <property type="match status" value="1"/>
</dbReference>
<feature type="domain" description="Uroporphyrinogen decarboxylase (URO-D)" evidence="10">
    <location>
        <begin position="41"/>
        <end position="50"/>
    </location>
</feature>
<keyword evidence="7" id="KW-0963">Cytoplasm</keyword>
<dbReference type="InterPro" id="IPR000257">
    <property type="entry name" value="Uroporphyrinogen_deCOase"/>
</dbReference>
<accession>A0A5D4FVI2</accession>
<evidence type="ECO:0000259" key="10">
    <source>
        <dbReference type="PROSITE" id="PS00906"/>
    </source>
</evidence>
<dbReference type="Proteomes" id="UP000324726">
    <property type="component" value="Unassembled WGS sequence"/>
</dbReference>
<dbReference type="InterPro" id="IPR006361">
    <property type="entry name" value="Uroporphyrinogen_deCO2ase_HemE"/>
</dbReference>
<comment type="caution">
    <text evidence="7">Lacks conserved residue(s) required for the propagation of feature annotation.</text>
</comment>
<dbReference type="GO" id="GO:0005829">
    <property type="term" value="C:cytosol"/>
    <property type="evidence" value="ECO:0007669"/>
    <property type="project" value="TreeGrafter"/>
</dbReference>
<dbReference type="Gene3D" id="3.20.20.210">
    <property type="match status" value="1"/>
</dbReference>
<feature type="binding site" evidence="7">
    <location>
        <position position="95"/>
    </location>
    <ligand>
        <name>substrate</name>
    </ligand>
</feature>
<reference evidence="12 13" key="1">
    <citation type="submission" date="2019-08" db="EMBL/GenBank/DDBJ databases">
        <title>Draft genome of C. urealyticum strain VH4248.</title>
        <authorList>
            <person name="Navas J."/>
        </authorList>
    </citation>
    <scope>NUCLEOTIDE SEQUENCE [LARGE SCALE GENOMIC DNA]</scope>
    <source>
        <strain evidence="12 13">VH4248</strain>
    </source>
</reference>
<protein>
    <recommendedName>
        <fullName evidence="3 7">Uroporphyrinogen decarboxylase</fullName>
        <shortName evidence="7">UPD</shortName>
        <shortName evidence="7">URO-D</shortName>
        <ecNumber evidence="3 7">4.1.1.37</ecNumber>
    </recommendedName>
</protein>
<dbReference type="HAMAP" id="MF_00218">
    <property type="entry name" value="URO_D"/>
    <property type="match status" value="1"/>
</dbReference>
<keyword evidence="5 7" id="KW-0456">Lyase</keyword>
<feature type="binding site" evidence="7">
    <location>
        <position position="226"/>
    </location>
    <ligand>
        <name>substrate</name>
    </ligand>
</feature>
<comment type="subunit">
    <text evidence="7">Homodimer.</text>
</comment>
<dbReference type="EMBL" id="VSZI01000001">
    <property type="protein sequence ID" value="TYR20043.1"/>
    <property type="molecule type" value="Genomic_DNA"/>
</dbReference>
<comment type="subcellular location">
    <subcellularLocation>
        <location evidence="7">Cytoplasm</location>
    </subcellularLocation>
</comment>
<feature type="binding site" evidence="7">
    <location>
        <position position="352"/>
    </location>
    <ligand>
        <name>substrate</name>
    </ligand>
</feature>
<feature type="binding site" evidence="7">
    <location>
        <position position="171"/>
    </location>
    <ligand>
        <name>substrate</name>
    </ligand>
</feature>
<evidence type="ECO:0000256" key="2">
    <source>
        <dbReference type="ARBA" id="ARBA00009935"/>
    </source>
</evidence>
<gene>
    <name evidence="7 12" type="primary">hemE</name>
    <name evidence="12" type="ORF">FYJ87_03355</name>
</gene>
<dbReference type="UniPathway" id="UPA00251">
    <property type="reaction ID" value="UER00321"/>
</dbReference>
<evidence type="ECO:0000256" key="4">
    <source>
        <dbReference type="ARBA" id="ARBA00022793"/>
    </source>
</evidence>
<evidence type="ECO:0000256" key="7">
    <source>
        <dbReference type="HAMAP-Rule" id="MF_00218"/>
    </source>
</evidence>
<evidence type="ECO:0000256" key="6">
    <source>
        <dbReference type="ARBA" id="ARBA00023244"/>
    </source>
</evidence>
<sequence length="373" mass="40649">MGAMTNELLTPDLAAASAARRADADAPYLAAVRGEKPSRRPVWMMRQAGRSLPEYRKVREGIPMLDSCFMPDLLAEITMQPVVRHDADAAILFSDIVVPLKAAGMDVEIVAGRGPVMGEAVRTAEQIANIPDLEPDQLGPIVEGIGQILERLRTDQVLIGFAGAPFTVASYLIEGGPSKNHEVTKAMMYAEPQLWHALMEKLSPMIAHFLQAQIEAGVDAIQLFDSWAGFLTARDYREYVAPYSQKILDAVRPYGIPMTHFGVGTGELLVDLAKVGPDVVGVDWRVPMNVAAKRVQEALPDQTPKVYQGNLDPAVLFAGRDVIREHVQRIAAEADEAIELGYSRGHIFNLGHGVMPHTDADAITAAFEEVHNS</sequence>